<dbReference type="Proteomes" id="UP000000269">
    <property type="component" value="Chromosome"/>
</dbReference>
<keyword evidence="2" id="KW-0285">Flavoprotein</keyword>
<dbReference type="InterPro" id="IPR004792">
    <property type="entry name" value="BaiN-like"/>
</dbReference>
<evidence type="ECO:0000313" key="7">
    <source>
        <dbReference type="Proteomes" id="UP000000269"/>
    </source>
</evidence>
<keyword evidence="7" id="KW-1185">Reference proteome</keyword>
<evidence type="ECO:0000259" key="4">
    <source>
        <dbReference type="Pfam" id="PF03486"/>
    </source>
</evidence>
<dbReference type="Gene3D" id="3.50.50.60">
    <property type="entry name" value="FAD/NAD(P)-binding domain"/>
    <property type="match status" value="1"/>
</dbReference>
<dbReference type="InterPro" id="IPR057661">
    <property type="entry name" value="RsdA/BaiN/AoA(So)_Rossmann"/>
</dbReference>
<reference evidence="7" key="1">
    <citation type="submission" date="2007-10" db="EMBL/GenBank/DDBJ databases">
        <title>Complete genome of Alkaliphilus oremlandii OhILAs.</title>
        <authorList>
            <person name="Copeland A."/>
            <person name="Lucas S."/>
            <person name="Lapidus A."/>
            <person name="Barry K."/>
            <person name="Detter J.C."/>
            <person name="Glavina del Rio T."/>
            <person name="Hammon N."/>
            <person name="Israni S."/>
            <person name="Dalin E."/>
            <person name="Tice H."/>
            <person name="Pitluck S."/>
            <person name="Chain P."/>
            <person name="Malfatti S."/>
            <person name="Shin M."/>
            <person name="Vergez L."/>
            <person name="Schmutz J."/>
            <person name="Larimer F."/>
            <person name="Land M."/>
            <person name="Hauser L."/>
            <person name="Kyrpides N."/>
            <person name="Mikhailova N."/>
            <person name="Stolz J.F."/>
            <person name="Dawson A."/>
            <person name="Fisher E."/>
            <person name="Crable B."/>
            <person name="Perera E."/>
            <person name="Lisak J."/>
            <person name="Ranganathan M."/>
            <person name="Basu P."/>
            <person name="Richardson P."/>
        </authorList>
    </citation>
    <scope>NUCLEOTIDE SEQUENCE [LARGE SCALE GENOMIC DNA]</scope>
    <source>
        <strain evidence="7">OhILAs</strain>
    </source>
</reference>
<dbReference type="OrthoDB" id="9773233at2"/>
<dbReference type="SUPFAM" id="SSF160996">
    <property type="entry name" value="HI0933 insert domain-like"/>
    <property type="match status" value="1"/>
</dbReference>
<evidence type="ECO:0000256" key="2">
    <source>
        <dbReference type="ARBA" id="ARBA00022630"/>
    </source>
</evidence>
<dbReference type="EMBL" id="CP000853">
    <property type="protein sequence ID" value="ABW19109.1"/>
    <property type="molecule type" value="Genomic_DNA"/>
</dbReference>
<comment type="cofactor">
    <cofactor evidence="1">
        <name>FAD</name>
        <dbReference type="ChEBI" id="CHEBI:57692"/>
    </cofactor>
</comment>
<dbReference type="Gene3D" id="2.40.30.10">
    <property type="entry name" value="Translation factors"/>
    <property type="match status" value="1"/>
</dbReference>
<dbReference type="AlphaFoldDB" id="A8MFE6"/>
<dbReference type="InterPro" id="IPR055178">
    <property type="entry name" value="RsdA/BaiN/AoA(So)-like_dom"/>
</dbReference>
<dbReference type="Gene3D" id="1.10.8.260">
    <property type="entry name" value="HI0933 insert domain-like"/>
    <property type="match status" value="1"/>
</dbReference>
<sequence length="409" mass="45067">MRKKVIVIGAGPAGIMAGITAARQNKEVIVIEKNDQIGKKLRITGGGRCNLTNACSISEMIEKTLCNGKFLYPSFNAFSNMDLIHFVESNGCKVKIESKGKVFPLSDRSQDIIDLFLRVLNQYNAVVRTQHEVKDILTSENTIVGVQLRDGLVLECDSVIIATGGMSYPHLGSTGDGYTFAQTLGHRIVDLKPSLVPIAIKEEWIDDLMGISLKDVRIISKVGNKKKIETEGDLIFTHYGISGPAVLEHSAYLNKYAQSSGSIIKIDLLPSYQYEDLELIFKNESMMNGSKLVRSILGNYLPKNLSSKLLNLLEVEEDLRLRDLSKKDRNKLIHIIKELELTVSSFRSIKEATITSGGIPINEIDSKTMESKVIKGLYFAGEIIDVDAITGGYNLQIAFSTGYVAGMNA</sequence>
<dbReference type="Pfam" id="PF03486">
    <property type="entry name" value="HI0933_like"/>
    <property type="match status" value="1"/>
</dbReference>
<evidence type="ECO:0000259" key="5">
    <source>
        <dbReference type="Pfam" id="PF22780"/>
    </source>
</evidence>
<name>A8MFE6_ALKOO</name>
<dbReference type="Pfam" id="PF22780">
    <property type="entry name" value="HI0933_like_1st"/>
    <property type="match status" value="1"/>
</dbReference>
<dbReference type="eggNOG" id="COG2081">
    <property type="taxonomic scope" value="Bacteria"/>
</dbReference>
<dbReference type="PRINTS" id="PR00411">
    <property type="entry name" value="PNDRDTASEI"/>
</dbReference>
<keyword evidence="3" id="KW-0274">FAD</keyword>
<dbReference type="PANTHER" id="PTHR42887">
    <property type="entry name" value="OS12G0638800 PROTEIN"/>
    <property type="match status" value="1"/>
</dbReference>
<dbReference type="PANTHER" id="PTHR42887:SF2">
    <property type="entry name" value="OS12G0638800 PROTEIN"/>
    <property type="match status" value="1"/>
</dbReference>
<protein>
    <submittedName>
        <fullName evidence="6">HI0933 family protein</fullName>
    </submittedName>
</protein>
<feature type="domain" description="RsdA/BaiN/AoA(So)-like Rossmann fold-like" evidence="4">
    <location>
        <begin position="4"/>
        <end position="407"/>
    </location>
</feature>
<dbReference type="KEGG" id="aoe:Clos_1566"/>
<organism evidence="6 7">
    <name type="scientific">Alkaliphilus oremlandii (strain OhILAs)</name>
    <name type="common">Clostridium oremlandii (strain OhILAs)</name>
    <dbReference type="NCBI Taxonomy" id="350688"/>
    <lineage>
        <taxon>Bacteria</taxon>
        <taxon>Bacillati</taxon>
        <taxon>Bacillota</taxon>
        <taxon>Clostridia</taxon>
        <taxon>Peptostreptococcales</taxon>
        <taxon>Natronincolaceae</taxon>
        <taxon>Alkaliphilus</taxon>
    </lineage>
</organism>
<feature type="domain" description="RsdA/BaiN/AoA(So)-like insert" evidence="5">
    <location>
        <begin position="192"/>
        <end position="353"/>
    </location>
</feature>
<dbReference type="RefSeq" id="WP_012159421.1">
    <property type="nucleotide sequence ID" value="NC_009922.1"/>
</dbReference>
<dbReference type="PRINTS" id="PR00368">
    <property type="entry name" value="FADPNR"/>
</dbReference>
<dbReference type="STRING" id="350688.Clos_1566"/>
<gene>
    <name evidence="6" type="ordered locus">Clos_1566</name>
</gene>
<dbReference type="InterPro" id="IPR036188">
    <property type="entry name" value="FAD/NAD-bd_sf"/>
</dbReference>
<evidence type="ECO:0000313" key="6">
    <source>
        <dbReference type="EMBL" id="ABW19109.1"/>
    </source>
</evidence>
<dbReference type="NCBIfam" id="TIGR00275">
    <property type="entry name" value="aminoacetone oxidase family FAD-binding enzyme"/>
    <property type="match status" value="1"/>
</dbReference>
<dbReference type="SUPFAM" id="SSF51905">
    <property type="entry name" value="FAD/NAD(P)-binding domain"/>
    <property type="match status" value="1"/>
</dbReference>
<evidence type="ECO:0000256" key="1">
    <source>
        <dbReference type="ARBA" id="ARBA00001974"/>
    </source>
</evidence>
<dbReference type="HOGENOM" id="CLU_025174_3_1_9"/>
<accession>A8MFE6</accession>
<evidence type="ECO:0000256" key="3">
    <source>
        <dbReference type="ARBA" id="ARBA00022827"/>
    </source>
</evidence>
<dbReference type="InterPro" id="IPR023166">
    <property type="entry name" value="BaiN-like_dom_sf"/>
</dbReference>
<proteinExistence type="predicted"/>